<evidence type="ECO:0000313" key="3">
    <source>
        <dbReference type="Proteomes" id="UP000019478"/>
    </source>
</evidence>
<name>W9XVC5_9EURO</name>
<feature type="region of interest" description="Disordered" evidence="1">
    <location>
        <begin position="1"/>
        <end position="37"/>
    </location>
</feature>
<feature type="compositionally biased region" description="Basic and acidic residues" evidence="1">
    <location>
        <begin position="288"/>
        <end position="304"/>
    </location>
</feature>
<gene>
    <name evidence="2" type="ORF">A1O3_04855</name>
</gene>
<protein>
    <submittedName>
        <fullName evidence="2">Uncharacterized protein</fullName>
    </submittedName>
</protein>
<reference evidence="2 3" key="1">
    <citation type="submission" date="2013-03" db="EMBL/GenBank/DDBJ databases">
        <title>The Genome Sequence of Capronia epimyces CBS 606.96.</title>
        <authorList>
            <consortium name="The Broad Institute Genomics Platform"/>
            <person name="Cuomo C."/>
            <person name="de Hoog S."/>
            <person name="Gorbushina A."/>
            <person name="Walker B."/>
            <person name="Young S.K."/>
            <person name="Zeng Q."/>
            <person name="Gargeya S."/>
            <person name="Fitzgerald M."/>
            <person name="Haas B."/>
            <person name="Abouelleil A."/>
            <person name="Allen A.W."/>
            <person name="Alvarado L."/>
            <person name="Arachchi H.M."/>
            <person name="Berlin A.M."/>
            <person name="Chapman S.B."/>
            <person name="Gainer-Dewar J."/>
            <person name="Goldberg J."/>
            <person name="Griggs A."/>
            <person name="Gujja S."/>
            <person name="Hansen M."/>
            <person name="Howarth C."/>
            <person name="Imamovic A."/>
            <person name="Ireland A."/>
            <person name="Larimer J."/>
            <person name="McCowan C."/>
            <person name="Murphy C."/>
            <person name="Pearson M."/>
            <person name="Poon T.W."/>
            <person name="Priest M."/>
            <person name="Roberts A."/>
            <person name="Saif S."/>
            <person name="Shea T."/>
            <person name="Sisk P."/>
            <person name="Sykes S."/>
            <person name="Wortman J."/>
            <person name="Nusbaum C."/>
            <person name="Birren B."/>
        </authorList>
    </citation>
    <scope>NUCLEOTIDE SEQUENCE [LARGE SCALE GENOMIC DNA]</scope>
    <source>
        <strain evidence="2 3">CBS 606.96</strain>
    </source>
</reference>
<dbReference type="OrthoDB" id="5431222at2759"/>
<evidence type="ECO:0000313" key="2">
    <source>
        <dbReference type="EMBL" id="EXJ84188.1"/>
    </source>
</evidence>
<feature type="region of interest" description="Disordered" evidence="1">
    <location>
        <begin position="272"/>
        <end position="401"/>
    </location>
</feature>
<proteinExistence type="predicted"/>
<dbReference type="HOGENOM" id="CLU_686958_0_0_1"/>
<accession>W9XVC5</accession>
<feature type="compositionally biased region" description="Polar residues" evidence="1">
    <location>
        <begin position="1"/>
        <end position="21"/>
    </location>
</feature>
<dbReference type="STRING" id="1182542.W9XVC5"/>
<organism evidence="2 3">
    <name type="scientific">Capronia epimyces CBS 606.96</name>
    <dbReference type="NCBI Taxonomy" id="1182542"/>
    <lineage>
        <taxon>Eukaryota</taxon>
        <taxon>Fungi</taxon>
        <taxon>Dikarya</taxon>
        <taxon>Ascomycota</taxon>
        <taxon>Pezizomycotina</taxon>
        <taxon>Eurotiomycetes</taxon>
        <taxon>Chaetothyriomycetidae</taxon>
        <taxon>Chaetothyriales</taxon>
        <taxon>Herpotrichiellaceae</taxon>
        <taxon>Capronia</taxon>
    </lineage>
</organism>
<dbReference type="RefSeq" id="XP_007733173.1">
    <property type="nucleotide sequence ID" value="XM_007734983.1"/>
</dbReference>
<dbReference type="Proteomes" id="UP000019478">
    <property type="component" value="Unassembled WGS sequence"/>
</dbReference>
<feature type="compositionally biased region" description="Polar residues" evidence="1">
    <location>
        <begin position="341"/>
        <end position="355"/>
    </location>
</feature>
<sequence>MTASRRQSNAQSNRLQVSNPFQYYPPDYAEPPESTLQARGIQEHDNVSDHFTHEYHVSQQAAWAYNPAEDTSAWPASQVPNNLPGLTINQPAVQPYGYNKHHPEFHEHGSNLHADQYYKQEDVVSWNPETRPGVVVNARGGQTRDTLGQLEDDLAMLDFPEPLSRNGAARFFPIQQRTQALGATMELAELMDAEPLCVTSQFFRDHSETAYLKHISQTPDREVFSSDPAFADIAESGPVTSFKDLYLRKEALKLSFESDDFASSDFRHVQQPSTCAGQKHRYQPCSKQTKDHAPPSIDQDERLASQRVTDTPEPIALSGSFGAAPMKQRQEPNDQPYYQPRDQQWLPSQATNQQQPHHDNGAYSATDIHDAQQLRSPHAQRGRPPYTDNGHGQKRSAEAMQ</sequence>
<keyword evidence="3" id="KW-1185">Reference proteome</keyword>
<dbReference type="GeneID" id="19168973"/>
<dbReference type="AlphaFoldDB" id="W9XVC5"/>
<dbReference type="EMBL" id="AMGY01000004">
    <property type="protein sequence ID" value="EXJ84188.1"/>
    <property type="molecule type" value="Genomic_DNA"/>
</dbReference>
<comment type="caution">
    <text evidence="2">The sequence shown here is derived from an EMBL/GenBank/DDBJ whole genome shotgun (WGS) entry which is preliminary data.</text>
</comment>
<evidence type="ECO:0000256" key="1">
    <source>
        <dbReference type="SAM" id="MobiDB-lite"/>
    </source>
</evidence>